<dbReference type="PANTHER" id="PTHR14744">
    <property type="entry name" value="N-ALPHA-ACETYLTRANSFERASE 60"/>
    <property type="match status" value="1"/>
</dbReference>
<evidence type="ECO:0000256" key="1">
    <source>
        <dbReference type="ARBA" id="ARBA00013184"/>
    </source>
</evidence>
<gene>
    <name evidence="12" type="ordered locus">Acid345_2315</name>
</gene>
<feature type="domain" description="N-acetyltransferase" evidence="11">
    <location>
        <begin position="12"/>
        <end position="167"/>
    </location>
</feature>
<dbReference type="EC" id="2.3.1.259" evidence="7"/>
<dbReference type="PROSITE" id="PS51186">
    <property type="entry name" value="GNAT"/>
    <property type="match status" value="1"/>
</dbReference>
<dbReference type="KEGG" id="aba:Acid345_2315"/>
<dbReference type="EC" id="2.3.1.48" evidence="1"/>
<evidence type="ECO:0000256" key="9">
    <source>
        <dbReference type="ARBA" id="ARBA00048017"/>
    </source>
</evidence>
<dbReference type="OrthoDB" id="121342at2"/>
<organism evidence="12 13">
    <name type="scientific">Koribacter versatilis (strain Ellin345)</name>
    <dbReference type="NCBI Taxonomy" id="204669"/>
    <lineage>
        <taxon>Bacteria</taxon>
        <taxon>Pseudomonadati</taxon>
        <taxon>Acidobacteriota</taxon>
        <taxon>Terriglobia</taxon>
        <taxon>Terriglobales</taxon>
        <taxon>Candidatus Korobacteraceae</taxon>
        <taxon>Candidatus Korobacter</taxon>
    </lineage>
</organism>
<dbReference type="InterPro" id="IPR000182">
    <property type="entry name" value="GNAT_dom"/>
</dbReference>
<evidence type="ECO:0000256" key="5">
    <source>
        <dbReference type="ARBA" id="ARBA00023315"/>
    </source>
</evidence>
<sequence length="168" mass="19021">MHANADSEHVQAYLRPYQPSDLDALWRLDQVCFEDGISYSKGELDHHVKLKTAFTVIAEAELQNESEHETPICGFIIAHRRRGGYGHILTIDVDPYFRKRAVGTLLLNAAHERLAREGCHTVFLETAVNNVAALAFYKKHGYNIVRTIPRYYHATGMDAFLLSVALKP</sequence>
<evidence type="ECO:0000256" key="6">
    <source>
        <dbReference type="ARBA" id="ARBA00025774"/>
    </source>
</evidence>
<dbReference type="RefSeq" id="WP_011523117.1">
    <property type="nucleotide sequence ID" value="NC_008009.1"/>
</dbReference>
<keyword evidence="2" id="KW-0808">Transferase</keyword>
<dbReference type="Gene3D" id="3.40.630.30">
    <property type="match status" value="1"/>
</dbReference>
<dbReference type="EnsemblBacteria" id="ABF41316">
    <property type="protein sequence ID" value="ABF41316"/>
    <property type="gene ID" value="Acid345_2315"/>
</dbReference>
<dbReference type="EMBL" id="CP000360">
    <property type="protein sequence ID" value="ABF41316.1"/>
    <property type="molecule type" value="Genomic_DNA"/>
</dbReference>
<evidence type="ECO:0000256" key="8">
    <source>
        <dbReference type="ARBA" id="ARBA00026144"/>
    </source>
</evidence>
<evidence type="ECO:0000256" key="7">
    <source>
        <dbReference type="ARBA" id="ARBA00026111"/>
    </source>
</evidence>
<dbReference type="GO" id="GO:0120518">
    <property type="term" value="F:protein N-terminal-methionine acetyltransferase activity"/>
    <property type="evidence" value="ECO:0007669"/>
    <property type="project" value="UniProtKB-EC"/>
</dbReference>
<dbReference type="Proteomes" id="UP000002432">
    <property type="component" value="Chromosome"/>
</dbReference>
<protein>
    <recommendedName>
        <fullName evidence="8">N-alpha-acetyltransferase 60</fullName>
        <ecNumber evidence="7">2.3.1.259</ecNumber>
        <ecNumber evidence="1">2.3.1.48</ecNumber>
    </recommendedName>
</protein>
<keyword evidence="5" id="KW-0012">Acyltransferase</keyword>
<dbReference type="GO" id="GO:0004402">
    <property type="term" value="F:histone acetyltransferase activity"/>
    <property type="evidence" value="ECO:0007669"/>
    <property type="project" value="TreeGrafter"/>
</dbReference>
<dbReference type="HOGENOM" id="CLU_013985_23_0_0"/>
<reference evidence="12 13" key="1">
    <citation type="journal article" date="2009" name="Appl. Environ. Microbiol.">
        <title>Three genomes from the phylum Acidobacteria provide insight into the lifestyles of these microorganisms in soils.</title>
        <authorList>
            <person name="Ward N.L."/>
            <person name="Challacombe J.F."/>
            <person name="Janssen P.H."/>
            <person name="Henrissat B."/>
            <person name="Coutinho P.M."/>
            <person name="Wu M."/>
            <person name="Xie G."/>
            <person name="Haft D.H."/>
            <person name="Sait M."/>
            <person name="Badger J."/>
            <person name="Barabote R.D."/>
            <person name="Bradley B."/>
            <person name="Brettin T.S."/>
            <person name="Brinkac L.M."/>
            <person name="Bruce D."/>
            <person name="Creasy T."/>
            <person name="Daugherty S.C."/>
            <person name="Davidsen T.M."/>
            <person name="DeBoy R.T."/>
            <person name="Detter J.C."/>
            <person name="Dodson R.J."/>
            <person name="Durkin A.S."/>
            <person name="Ganapathy A."/>
            <person name="Gwinn-Giglio M."/>
            <person name="Han C.S."/>
            <person name="Khouri H."/>
            <person name="Kiss H."/>
            <person name="Kothari S.P."/>
            <person name="Madupu R."/>
            <person name="Nelson K.E."/>
            <person name="Nelson W.C."/>
            <person name="Paulsen I."/>
            <person name="Penn K."/>
            <person name="Ren Q."/>
            <person name="Rosovitz M.J."/>
            <person name="Selengut J.D."/>
            <person name="Shrivastava S."/>
            <person name="Sullivan S.A."/>
            <person name="Tapia R."/>
            <person name="Thompson L.S."/>
            <person name="Watkins K.L."/>
            <person name="Yang Q."/>
            <person name="Yu C."/>
            <person name="Zafar N."/>
            <person name="Zhou L."/>
            <person name="Kuske C.R."/>
        </authorList>
    </citation>
    <scope>NUCLEOTIDE SEQUENCE [LARGE SCALE GENOMIC DNA]</scope>
    <source>
        <strain evidence="12 13">Ellin345</strain>
    </source>
</reference>
<dbReference type="PANTHER" id="PTHR14744:SF15">
    <property type="entry name" value="N-ALPHA-ACETYLTRANSFERASE 60"/>
    <property type="match status" value="1"/>
</dbReference>
<dbReference type="InterPro" id="IPR016181">
    <property type="entry name" value="Acyl_CoA_acyltransferase"/>
</dbReference>
<dbReference type="InterPro" id="IPR045141">
    <property type="entry name" value="NAA60-like"/>
</dbReference>
<name>Q1IP84_KORVE</name>
<dbReference type="eggNOG" id="COG0456">
    <property type="taxonomic scope" value="Bacteria"/>
</dbReference>
<comment type="similarity">
    <text evidence="6">Belongs to the acetyltransferase family. NAA60 subfamily.</text>
</comment>
<keyword evidence="3" id="KW-0159">Chromosome partition</keyword>
<dbReference type="Pfam" id="PF00583">
    <property type="entry name" value="Acetyltransf_1"/>
    <property type="match status" value="1"/>
</dbReference>
<keyword evidence="13" id="KW-1185">Reference proteome</keyword>
<evidence type="ECO:0000256" key="4">
    <source>
        <dbReference type="ARBA" id="ARBA00022853"/>
    </source>
</evidence>
<accession>Q1IP84</accession>
<evidence type="ECO:0000259" key="11">
    <source>
        <dbReference type="PROSITE" id="PS51186"/>
    </source>
</evidence>
<comment type="catalytic activity">
    <reaction evidence="10">
        <text>N-terminal L-methionyl-[transmembrane protein] + acetyl-CoA = N-terminal N(alpha)-acetyl-L-methionyl-[transmembrane protein] + CoA + H(+)</text>
        <dbReference type="Rhea" id="RHEA:50604"/>
        <dbReference type="Rhea" id="RHEA-COMP:12745"/>
        <dbReference type="Rhea" id="RHEA-COMP:12746"/>
        <dbReference type="ChEBI" id="CHEBI:15378"/>
        <dbReference type="ChEBI" id="CHEBI:57287"/>
        <dbReference type="ChEBI" id="CHEBI:57288"/>
        <dbReference type="ChEBI" id="CHEBI:64731"/>
        <dbReference type="ChEBI" id="CHEBI:133414"/>
        <dbReference type="EC" id="2.3.1.259"/>
    </reaction>
</comment>
<dbReference type="CDD" id="cd04301">
    <property type="entry name" value="NAT_SF"/>
    <property type="match status" value="1"/>
</dbReference>
<keyword evidence="4" id="KW-0156">Chromatin regulator</keyword>
<dbReference type="SUPFAM" id="SSF55729">
    <property type="entry name" value="Acyl-CoA N-acyltransferases (Nat)"/>
    <property type="match status" value="1"/>
</dbReference>
<dbReference type="AlphaFoldDB" id="Q1IP84"/>
<comment type="catalytic activity">
    <reaction evidence="9">
        <text>L-lysyl-[protein] + acetyl-CoA = N(6)-acetyl-L-lysyl-[protein] + CoA + H(+)</text>
        <dbReference type="Rhea" id="RHEA:45948"/>
        <dbReference type="Rhea" id="RHEA-COMP:9752"/>
        <dbReference type="Rhea" id="RHEA-COMP:10731"/>
        <dbReference type="ChEBI" id="CHEBI:15378"/>
        <dbReference type="ChEBI" id="CHEBI:29969"/>
        <dbReference type="ChEBI" id="CHEBI:57287"/>
        <dbReference type="ChEBI" id="CHEBI:57288"/>
        <dbReference type="ChEBI" id="CHEBI:61930"/>
        <dbReference type="EC" id="2.3.1.48"/>
    </reaction>
</comment>
<evidence type="ECO:0000256" key="3">
    <source>
        <dbReference type="ARBA" id="ARBA00022829"/>
    </source>
</evidence>
<evidence type="ECO:0000256" key="10">
    <source>
        <dbReference type="ARBA" id="ARBA00048848"/>
    </source>
</evidence>
<evidence type="ECO:0000256" key="2">
    <source>
        <dbReference type="ARBA" id="ARBA00022679"/>
    </source>
</evidence>
<evidence type="ECO:0000313" key="13">
    <source>
        <dbReference type="Proteomes" id="UP000002432"/>
    </source>
</evidence>
<dbReference type="GO" id="GO:0007059">
    <property type="term" value="P:chromosome segregation"/>
    <property type="evidence" value="ECO:0007669"/>
    <property type="project" value="UniProtKB-KW"/>
</dbReference>
<proteinExistence type="inferred from homology"/>
<dbReference type="STRING" id="204669.Acid345_2315"/>
<evidence type="ECO:0000313" key="12">
    <source>
        <dbReference type="EMBL" id="ABF41316.1"/>
    </source>
</evidence>